<evidence type="ECO:0000256" key="1">
    <source>
        <dbReference type="SAM" id="SignalP"/>
    </source>
</evidence>
<evidence type="ECO:0000313" key="2">
    <source>
        <dbReference type="EMBL" id="MCB4800353.1"/>
    </source>
</evidence>
<keyword evidence="1" id="KW-0732">Signal</keyword>
<dbReference type="Pfam" id="PF13715">
    <property type="entry name" value="CarbopepD_reg_2"/>
    <property type="match status" value="1"/>
</dbReference>
<feature type="non-terminal residue" evidence="2">
    <location>
        <position position="72"/>
    </location>
</feature>
<dbReference type="Proteomes" id="UP001139199">
    <property type="component" value="Unassembled WGS sequence"/>
</dbReference>
<comment type="caution">
    <text evidence="2">The sequence shown here is derived from an EMBL/GenBank/DDBJ whole genome shotgun (WGS) entry which is preliminary data.</text>
</comment>
<gene>
    <name evidence="2" type="ORF">LG649_16010</name>
</gene>
<accession>A0A9X1L309</accession>
<dbReference type="InterPro" id="IPR008969">
    <property type="entry name" value="CarboxyPept-like_regulatory"/>
</dbReference>
<keyword evidence="2" id="KW-0645">Protease</keyword>
<sequence length="72" mass="7566">MKKKFSRLLILLMVLTVQFSFAQAKTISGTVTDNSGLPLPGATVLVKGTNSGASTDFDGQYSIEANQGSTLV</sequence>
<dbReference type="RefSeq" id="WP_226544818.1">
    <property type="nucleotide sequence ID" value="NZ_JAJAPW010000055.1"/>
</dbReference>
<organism evidence="2 3">
    <name type="scientific">Neotamlana laminarinivorans</name>
    <dbReference type="NCBI Taxonomy" id="2883124"/>
    <lineage>
        <taxon>Bacteria</taxon>
        <taxon>Pseudomonadati</taxon>
        <taxon>Bacteroidota</taxon>
        <taxon>Flavobacteriia</taxon>
        <taxon>Flavobacteriales</taxon>
        <taxon>Flavobacteriaceae</taxon>
        <taxon>Neotamlana</taxon>
    </lineage>
</organism>
<dbReference type="AlphaFoldDB" id="A0A9X1L309"/>
<keyword evidence="2" id="KW-0121">Carboxypeptidase</keyword>
<feature type="chain" id="PRO_5040985478" evidence="1">
    <location>
        <begin position="25"/>
        <end position="72"/>
    </location>
</feature>
<feature type="signal peptide" evidence="1">
    <location>
        <begin position="1"/>
        <end position="24"/>
    </location>
</feature>
<dbReference type="EMBL" id="JAJAPW010000055">
    <property type="protein sequence ID" value="MCB4800353.1"/>
    <property type="molecule type" value="Genomic_DNA"/>
</dbReference>
<dbReference type="SUPFAM" id="SSF49464">
    <property type="entry name" value="Carboxypeptidase regulatory domain-like"/>
    <property type="match status" value="1"/>
</dbReference>
<dbReference type="Gene3D" id="2.60.40.1120">
    <property type="entry name" value="Carboxypeptidase-like, regulatory domain"/>
    <property type="match status" value="1"/>
</dbReference>
<proteinExistence type="predicted"/>
<keyword evidence="2" id="KW-0378">Hydrolase</keyword>
<evidence type="ECO:0000313" key="3">
    <source>
        <dbReference type="Proteomes" id="UP001139199"/>
    </source>
</evidence>
<name>A0A9X1L309_9FLAO</name>
<keyword evidence="3" id="KW-1185">Reference proteome</keyword>
<dbReference type="GO" id="GO:0004180">
    <property type="term" value="F:carboxypeptidase activity"/>
    <property type="evidence" value="ECO:0007669"/>
    <property type="project" value="UniProtKB-KW"/>
</dbReference>
<reference evidence="2" key="1">
    <citation type="submission" date="2021-10" db="EMBL/GenBank/DDBJ databases">
        <title>Tamlana sargassums sp. nov., and Tamlana laminarinivorans sp. nov., two new bacteria isolated from the brown alga.</title>
        <authorList>
            <person name="Li J."/>
        </authorList>
    </citation>
    <scope>NUCLEOTIDE SEQUENCE</scope>
    <source>
        <strain evidence="2">PT2-4</strain>
    </source>
</reference>
<protein>
    <submittedName>
        <fullName evidence="2">Carboxypeptidase-like regulatory domain-containing protein</fullName>
    </submittedName>
</protein>